<evidence type="ECO:0000256" key="2">
    <source>
        <dbReference type="ARBA" id="ARBA00001911"/>
    </source>
</evidence>
<evidence type="ECO:0000256" key="13">
    <source>
        <dbReference type="ARBA" id="ARBA00022741"/>
    </source>
</evidence>
<sequence>MSALTVPVALGARSYDVLIGPDALETGAARLPQYCPRGRALIAADRAAFAAHGERLISAVRAAGLTPLVHEIEGGERAKSWAGLDALTGWMLDQGMERGEALIAFGGGTLGDLAGFAAAVMKRGCGFIQIPTTLLAQVDSSVGGKTGINTPQGKNLIGAFHQPALVIADTRVLDTLPEREIRAGYAEIIKAGLIADAPLFERLEALGPKALQGDALVRAIADAVAFKARIVAEDETERGVRALLNLGHTFAHAFEAEARPGALVHGEAVAAGLVLAFRYSVRRGLCPQADADRAEAHIAAAGLPARIADLPGGPYEPARLTARMGSDKKNTGGAITLVLARAIGEAMIAPGADAADLTAFLQEETDR</sequence>
<evidence type="ECO:0000259" key="20">
    <source>
        <dbReference type="Pfam" id="PF01761"/>
    </source>
</evidence>
<dbReference type="Gene3D" id="3.40.50.1970">
    <property type="match status" value="1"/>
</dbReference>
<evidence type="ECO:0000256" key="7">
    <source>
        <dbReference type="ARBA" id="ARBA00005412"/>
    </source>
</evidence>
<dbReference type="EC" id="4.2.3.4" evidence="8 19"/>
<comment type="subcellular location">
    <subcellularLocation>
        <location evidence="5 19">Cytoplasm</location>
    </subcellularLocation>
</comment>
<evidence type="ECO:0000256" key="9">
    <source>
        <dbReference type="ARBA" id="ARBA00017684"/>
    </source>
</evidence>
<evidence type="ECO:0000259" key="21">
    <source>
        <dbReference type="Pfam" id="PF24621"/>
    </source>
</evidence>
<dbReference type="CDD" id="cd08195">
    <property type="entry name" value="DHQS"/>
    <property type="match status" value="1"/>
</dbReference>
<dbReference type="InterPro" id="IPR030963">
    <property type="entry name" value="DHQ_synth_fam"/>
</dbReference>
<keyword evidence="18 19" id="KW-0170">Cobalt</keyword>
<dbReference type="Pfam" id="PF01761">
    <property type="entry name" value="DHQ_synthase"/>
    <property type="match status" value="1"/>
</dbReference>
<dbReference type="InterPro" id="IPR030960">
    <property type="entry name" value="DHQS/DOIS_N"/>
</dbReference>
<comment type="cofactor">
    <cofactor evidence="3">
        <name>Zn(2+)</name>
        <dbReference type="ChEBI" id="CHEBI:29105"/>
    </cofactor>
</comment>
<dbReference type="PIRSF" id="PIRSF001455">
    <property type="entry name" value="DHQ_synth"/>
    <property type="match status" value="1"/>
</dbReference>
<dbReference type="InterPro" id="IPR056179">
    <property type="entry name" value="DHQS_C"/>
</dbReference>
<feature type="binding site" evidence="19">
    <location>
        <position position="265"/>
    </location>
    <ligand>
        <name>Zn(2+)</name>
        <dbReference type="ChEBI" id="CHEBI:29105"/>
    </ligand>
</feature>
<proteinExistence type="inferred from homology"/>
<evidence type="ECO:0000313" key="23">
    <source>
        <dbReference type="Proteomes" id="UP000325122"/>
    </source>
</evidence>
<evidence type="ECO:0000256" key="10">
    <source>
        <dbReference type="ARBA" id="ARBA00022490"/>
    </source>
</evidence>
<feature type="binding site" evidence="19">
    <location>
        <position position="187"/>
    </location>
    <ligand>
        <name>Zn(2+)</name>
        <dbReference type="ChEBI" id="CHEBI:29105"/>
    </ligand>
</feature>
<dbReference type="InterPro" id="IPR016037">
    <property type="entry name" value="DHQ_synth_AroB"/>
</dbReference>
<keyword evidence="14 19" id="KW-0862">Zinc</keyword>
<protein>
    <recommendedName>
        <fullName evidence="9 19">3-dehydroquinate synthase</fullName>
        <shortName evidence="19">DHQS</shortName>
        <ecNumber evidence="8 19">4.2.3.4</ecNumber>
    </recommendedName>
</protein>
<comment type="pathway">
    <text evidence="6 19">Metabolic intermediate biosynthesis; chorismate biosynthesis; chorismate from D-erythrose 4-phosphate and phosphoenolpyruvate: step 2/7.</text>
</comment>
<evidence type="ECO:0000256" key="18">
    <source>
        <dbReference type="ARBA" id="ARBA00023285"/>
    </source>
</evidence>
<evidence type="ECO:0000256" key="14">
    <source>
        <dbReference type="ARBA" id="ARBA00022833"/>
    </source>
</evidence>
<dbReference type="InterPro" id="IPR050071">
    <property type="entry name" value="Dehydroquinate_synthase"/>
</dbReference>
<dbReference type="GO" id="GO:0003856">
    <property type="term" value="F:3-dehydroquinate synthase activity"/>
    <property type="evidence" value="ECO:0007669"/>
    <property type="project" value="UniProtKB-UniRule"/>
</dbReference>
<dbReference type="GO" id="GO:0009073">
    <property type="term" value="P:aromatic amino acid family biosynthetic process"/>
    <property type="evidence" value="ECO:0007669"/>
    <property type="project" value="UniProtKB-KW"/>
</dbReference>
<organism evidence="22 23">
    <name type="scientific">Alkalicaulis satelles</name>
    <dbReference type="NCBI Taxonomy" id="2609175"/>
    <lineage>
        <taxon>Bacteria</taxon>
        <taxon>Pseudomonadati</taxon>
        <taxon>Pseudomonadota</taxon>
        <taxon>Alphaproteobacteria</taxon>
        <taxon>Maricaulales</taxon>
        <taxon>Maricaulaceae</taxon>
        <taxon>Alkalicaulis</taxon>
    </lineage>
</organism>
<evidence type="ECO:0000256" key="17">
    <source>
        <dbReference type="ARBA" id="ARBA00023239"/>
    </source>
</evidence>
<keyword evidence="16 19" id="KW-0057">Aromatic amino acid biosynthesis</keyword>
<dbReference type="EMBL" id="VWOJ01000002">
    <property type="protein sequence ID" value="KAA5804003.1"/>
    <property type="molecule type" value="Genomic_DNA"/>
</dbReference>
<evidence type="ECO:0000256" key="8">
    <source>
        <dbReference type="ARBA" id="ARBA00013031"/>
    </source>
</evidence>
<comment type="catalytic activity">
    <reaction evidence="1 19">
        <text>7-phospho-2-dehydro-3-deoxy-D-arabino-heptonate = 3-dehydroquinate + phosphate</text>
        <dbReference type="Rhea" id="RHEA:21968"/>
        <dbReference type="ChEBI" id="CHEBI:32364"/>
        <dbReference type="ChEBI" id="CHEBI:43474"/>
        <dbReference type="ChEBI" id="CHEBI:58394"/>
        <dbReference type="EC" id="4.2.3.4"/>
    </reaction>
</comment>
<dbReference type="RefSeq" id="WP_150023270.1">
    <property type="nucleotide sequence ID" value="NZ_VWOJ01000002.1"/>
</dbReference>
<feature type="binding site" evidence="19">
    <location>
        <begin position="132"/>
        <end position="133"/>
    </location>
    <ligand>
        <name>NAD(+)</name>
        <dbReference type="ChEBI" id="CHEBI:57540"/>
    </ligand>
</feature>
<dbReference type="GO" id="GO:0008652">
    <property type="term" value="P:amino acid biosynthetic process"/>
    <property type="evidence" value="ECO:0007669"/>
    <property type="project" value="UniProtKB-KW"/>
</dbReference>
<feature type="binding site" evidence="19">
    <location>
        <position position="248"/>
    </location>
    <ligand>
        <name>Zn(2+)</name>
        <dbReference type="ChEBI" id="CHEBI:29105"/>
    </ligand>
</feature>
<feature type="binding site" evidence="19">
    <location>
        <position position="145"/>
    </location>
    <ligand>
        <name>NAD(+)</name>
        <dbReference type="ChEBI" id="CHEBI:57540"/>
    </ligand>
</feature>
<name>A0A5M6ZGV7_9PROT</name>
<evidence type="ECO:0000256" key="6">
    <source>
        <dbReference type="ARBA" id="ARBA00004661"/>
    </source>
</evidence>
<dbReference type="NCBIfam" id="TIGR01357">
    <property type="entry name" value="aroB"/>
    <property type="match status" value="1"/>
</dbReference>
<dbReference type="GO" id="GO:0009423">
    <property type="term" value="P:chorismate biosynthetic process"/>
    <property type="evidence" value="ECO:0007669"/>
    <property type="project" value="UniProtKB-UniRule"/>
</dbReference>
<comment type="similarity">
    <text evidence="7 19">Belongs to the sugar phosphate cyclases superfamily. Dehydroquinate synthase family.</text>
</comment>
<dbReference type="FunFam" id="3.40.50.1970:FF:000007">
    <property type="entry name" value="Pentafunctional AROM polypeptide"/>
    <property type="match status" value="1"/>
</dbReference>
<keyword evidence="17 19" id="KW-0456">Lyase</keyword>
<feature type="domain" description="3-dehydroquinate synthase N-terminal" evidence="20">
    <location>
        <begin position="71"/>
        <end position="182"/>
    </location>
</feature>
<reference evidence="22 23" key="1">
    <citation type="submission" date="2019-09" db="EMBL/GenBank/DDBJ databases">
        <authorList>
            <person name="Kevbrin V."/>
            <person name="Grouzdev D.S."/>
        </authorList>
    </citation>
    <scope>NUCLEOTIDE SEQUENCE [LARGE SCALE GENOMIC DNA]</scope>
    <source>
        <strain evidence="22 23">G-192</strain>
    </source>
</reference>
<keyword evidence="13 19" id="KW-0547">Nucleotide-binding</keyword>
<evidence type="ECO:0000256" key="19">
    <source>
        <dbReference type="HAMAP-Rule" id="MF_00110"/>
    </source>
</evidence>
<dbReference type="SUPFAM" id="SSF56796">
    <property type="entry name" value="Dehydroquinate synthase-like"/>
    <property type="match status" value="1"/>
</dbReference>
<dbReference type="PANTHER" id="PTHR43622">
    <property type="entry name" value="3-DEHYDROQUINATE SYNTHASE"/>
    <property type="match status" value="1"/>
</dbReference>
<feature type="binding site" evidence="19">
    <location>
        <position position="154"/>
    </location>
    <ligand>
        <name>NAD(+)</name>
        <dbReference type="ChEBI" id="CHEBI:57540"/>
    </ligand>
</feature>
<evidence type="ECO:0000256" key="12">
    <source>
        <dbReference type="ARBA" id="ARBA00022723"/>
    </source>
</evidence>
<keyword evidence="15 19" id="KW-0520">NAD</keyword>
<comment type="caution">
    <text evidence="22">The sequence shown here is derived from an EMBL/GenBank/DDBJ whole genome shotgun (WGS) entry which is preliminary data.</text>
</comment>
<dbReference type="AlphaFoldDB" id="A0A5M6ZGV7"/>
<keyword evidence="11 19" id="KW-0028">Amino-acid biosynthesis</keyword>
<comment type="caution">
    <text evidence="19">Lacks conserved residue(s) required for the propagation of feature annotation.</text>
</comment>
<dbReference type="Proteomes" id="UP000325122">
    <property type="component" value="Unassembled WGS sequence"/>
</dbReference>
<dbReference type="GO" id="GO:0046872">
    <property type="term" value="F:metal ion binding"/>
    <property type="evidence" value="ECO:0007669"/>
    <property type="project" value="UniProtKB-KW"/>
</dbReference>
<dbReference type="PANTHER" id="PTHR43622:SF7">
    <property type="entry name" value="3-DEHYDROQUINATE SYNTHASE, CHLOROPLASTIC"/>
    <property type="match status" value="1"/>
</dbReference>
<evidence type="ECO:0000256" key="15">
    <source>
        <dbReference type="ARBA" id="ARBA00023027"/>
    </source>
</evidence>
<dbReference type="GO" id="GO:0005737">
    <property type="term" value="C:cytoplasm"/>
    <property type="evidence" value="ECO:0007669"/>
    <property type="project" value="UniProtKB-SubCell"/>
</dbReference>
<dbReference type="HAMAP" id="MF_00110">
    <property type="entry name" value="DHQ_synthase"/>
    <property type="match status" value="1"/>
</dbReference>
<comment type="cofactor">
    <cofactor evidence="2 19">
        <name>NAD(+)</name>
        <dbReference type="ChEBI" id="CHEBI:57540"/>
    </cofactor>
</comment>
<evidence type="ECO:0000256" key="3">
    <source>
        <dbReference type="ARBA" id="ARBA00001947"/>
    </source>
</evidence>
<keyword evidence="10 19" id="KW-0963">Cytoplasm</keyword>
<evidence type="ECO:0000256" key="16">
    <source>
        <dbReference type="ARBA" id="ARBA00023141"/>
    </source>
</evidence>
<dbReference type="Pfam" id="PF24621">
    <property type="entry name" value="DHQS_C"/>
    <property type="match status" value="1"/>
</dbReference>
<keyword evidence="23" id="KW-1185">Reference proteome</keyword>
<accession>A0A5M6ZGV7</accession>
<dbReference type="Gene3D" id="1.20.1090.10">
    <property type="entry name" value="Dehydroquinate synthase-like - alpha domain"/>
    <property type="match status" value="1"/>
</dbReference>
<feature type="domain" description="3-dehydroquinate synthase C-terminal" evidence="21">
    <location>
        <begin position="184"/>
        <end position="330"/>
    </location>
</feature>
<gene>
    <name evidence="19" type="primary">aroB</name>
    <name evidence="22" type="ORF">F1654_09465</name>
</gene>
<keyword evidence="12 19" id="KW-0479">Metal-binding</keyword>
<comment type="function">
    <text evidence="4 19">Catalyzes the conversion of 3-deoxy-D-arabino-heptulosonate 7-phosphate (DAHP) to dehydroquinate (DHQ).</text>
</comment>
<evidence type="ECO:0000313" key="22">
    <source>
        <dbReference type="EMBL" id="KAA5804003.1"/>
    </source>
</evidence>
<evidence type="ECO:0000256" key="11">
    <source>
        <dbReference type="ARBA" id="ARBA00022605"/>
    </source>
</evidence>
<evidence type="ECO:0000256" key="4">
    <source>
        <dbReference type="ARBA" id="ARBA00003485"/>
    </source>
</evidence>
<dbReference type="UniPathway" id="UPA00053">
    <property type="reaction ID" value="UER00085"/>
</dbReference>
<comment type="cofactor">
    <cofactor evidence="19">
        <name>Co(2+)</name>
        <dbReference type="ChEBI" id="CHEBI:48828"/>
    </cofactor>
    <cofactor evidence="19">
        <name>Zn(2+)</name>
        <dbReference type="ChEBI" id="CHEBI:29105"/>
    </cofactor>
    <text evidence="19">Binds 1 divalent metal cation per subunit. Can use either Co(2+) or Zn(2+).</text>
</comment>
<evidence type="ECO:0000256" key="5">
    <source>
        <dbReference type="ARBA" id="ARBA00004496"/>
    </source>
</evidence>
<dbReference type="GO" id="GO:0000166">
    <property type="term" value="F:nucleotide binding"/>
    <property type="evidence" value="ECO:0007669"/>
    <property type="project" value="UniProtKB-KW"/>
</dbReference>
<evidence type="ECO:0000256" key="1">
    <source>
        <dbReference type="ARBA" id="ARBA00001393"/>
    </source>
</evidence>